<feature type="compositionally biased region" description="Low complexity" evidence="9">
    <location>
        <begin position="1150"/>
        <end position="1168"/>
    </location>
</feature>
<evidence type="ECO:0000256" key="3">
    <source>
        <dbReference type="ARBA" id="ARBA00022679"/>
    </source>
</evidence>
<feature type="compositionally biased region" description="Low complexity" evidence="9">
    <location>
        <begin position="672"/>
        <end position="692"/>
    </location>
</feature>
<feature type="compositionally biased region" description="Polar residues" evidence="9">
    <location>
        <begin position="429"/>
        <end position="447"/>
    </location>
</feature>
<keyword evidence="3" id="KW-0808">Transferase</keyword>
<evidence type="ECO:0000256" key="1">
    <source>
        <dbReference type="ARBA" id="ARBA00004123"/>
    </source>
</evidence>
<dbReference type="PANTHER" id="PTHR24055">
    <property type="entry name" value="MITOGEN-ACTIVATED PROTEIN KINASE"/>
    <property type="match status" value="1"/>
</dbReference>
<dbReference type="Proteomes" id="UP001151582">
    <property type="component" value="Unassembled WGS sequence"/>
</dbReference>
<feature type="region of interest" description="Disordered" evidence="9">
    <location>
        <begin position="418"/>
        <end position="461"/>
    </location>
</feature>
<evidence type="ECO:0000256" key="9">
    <source>
        <dbReference type="SAM" id="MobiDB-lite"/>
    </source>
</evidence>
<dbReference type="EMBL" id="JANBQB010000127">
    <property type="protein sequence ID" value="KAJ1981388.1"/>
    <property type="molecule type" value="Genomic_DNA"/>
</dbReference>
<feature type="region of interest" description="Disordered" evidence="9">
    <location>
        <begin position="481"/>
        <end position="506"/>
    </location>
</feature>
<evidence type="ECO:0000313" key="12">
    <source>
        <dbReference type="Proteomes" id="UP001151582"/>
    </source>
</evidence>
<evidence type="ECO:0000256" key="2">
    <source>
        <dbReference type="ARBA" id="ARBA00022527"/>
    </source>
</evidence>
<dbReference type="InterPro" id="IPR017441">
    <property type="entry name" value="Protein_kinase_ATP_BS"/>
</dbReference>
<dbReference type="GO" id="GO:0004674">
    <property type="term" value="F:protein serine/threonine kinase activity"/>
    <property type="evidence" value="ECO:0007669"/>
    <property type="project" value="UniProtKB-KW"/>
</dbReference>
<dbReference type="FunFam" id="1.10.510.10:FF:000624">
    <property type="entry name" value="Mitogen-activated protein kinase"/>
    <property type="match status" value="1"/>
</dbReference>
<feature type="region of interest" description="Disordered" evidence="9">
    <location>
        <begin position="671"/>
        <end position="701"/>
    </location>
</feature>
<feature type="compositionally biased region" description="Polar residues" evidence="9">
    <location>
        <begin position="1066"/>
        <end position="1075"/>
    </location>
</feature>
<comment type="subcellular location">
    <subcellularLocation>
        <location evidence="1">Nucleus</location>
    </subcellularLocation>
</comment>
<dbReference type="Pfam" id="PF00069">
    <property type="entry name" value="Pkinase"/>
    <property type="match status" value="1"/>
</dbReference>
<dbReference type="SUPFAM" id="SSF56112">
    <property type="entry name" value="Protein kinase-like (PK-like)"/>
    <property type="match status" value="1"/>
</dbReference>
<dbReference type="InterPro" id="IPR000719">
    <property type="entry name" value="Prot_kinase_dom"/>
</dbReference>
<feature type="binding site" evidence="8">
    <location>
        <position position="35"/>
    </location>
    <ligand>
        <name>ATP</name>
        <dbReference type="ChEBI" id="CHEBI:30616"/>
    </ligand>
</feature>
<dbReference type="Gene3D" id="1.10.510.10">
    <property type="entry name" value="Transferase(Phosphotransferase) domain 1"/>
    <property type="match status" value="1"/>
</dbReference>
<protein>
    <recommendedName>
        <fullName evidence="10">Protein kinase domain-containing protein</fullName>
    </recommendedName>
</protein>
<evidence type="ECO:0000256" key="5">
    <source>
        <dbReference type="ARBA" id="ARBA00022777"/>
    </source>
</evidence>
<dbReference type="OrthoDB" id="2158884at2759"/>
<evidence type="ECO:0000313" key="11">
    <source>
        <dbReference type="EMBL" id="KAJ1981388.1"/>
    </source>
</evidence>
<evidence type="ECO:0000256" key="8">
    <source>
        <dbReference type="PROSITE-ProRule" id="PRU10141"/>
    </source>
</evidence>
<dbReference type="InterPro" id="IPR050117">
    <property type="entry name" value="MAPK"/>
</dbReference>
<proteinExistence type="predicted"/>
<accession>A0A9W8ED71</accession>
<comment type="caution">
    <text evidence="11">The sequence shown here is derived from an EMBL/GenBank/DDBJ whole genome shotgun (WGS) entry which is preliminary data.</text>
</comment>
<feature type="region of interest" description="Disordered" evidence="9">
    <location>
        <begin position="1066"/>
        <end position="1107"/>
    </location>
</feature>
<keyword evidence="2" id="KW-0723">Serine/threonine-protein kinase</keyword>
<evidence type="ECO:0000256" key="7">
    <source>
        <dbReference type="ARBA" id="ARBA00023242"/>
    </source>
</evidence>
<evidence type="ECO:0000256" key="4">
    <source>
        <dbReference type="ARBA" id="ARBA00022741"/>
    </source>
</evidence>
<keyword evidence="7" id="KW-0539">Nucleus</keyword>
<dbReference type="SMART" id="SM00220">
    <property type="entry name" value="S_TKc"/>
    <property type="match status" value="1"/>
</dbReference>
<feature type="compositionally biased region" description="Polar residues" evidence="9">
    <location>
        <begin position="720"/>
        <end position="729"/>
    </location>
</feature>
<feature type="region of interest" description="Disordered" evidence="9">
    <location>
        <begin position="1147"/>
        <end position="1190"/>
    </location>
</feature>
<keyword evidence="4 8" id="KW-0547">Nucleotide-binding</keyword>
<feature type="region of interest" description="Disordered" evidence="9">
    <location>
        <begin position="717"/>
        <end position="739"/>
    </location>
</feature>
<evidence type="ECO:0000259" key="10">
    <source>
        <dbReference type="PROSITE" id="PS50011"/>
    </source>
</evidence>
<dbReference type="Gene3D" id="3.30.200.20">
    <property type="entry name" value="Phosphorylase Kinase, domain 1"/>
    <property type="match status" value="1"/>
</dbReference>
<feature type="compositionally biased region" description="Polar residues" evidence="9">
    <location>
        <begin position="1181"/>
        <end position="1190"/>
    </location>
</feature>
<name>A0A9W8ED71_9FUNG</name>
<feature type="region of interest" description="Disordered" evidence="9">
    <location>
        <begin position="923"/>
        <end position="965"/>
    </location>
</feature>
<dbReference type="AlphaFoldDB" id="A0A9W8ED71"/>
<keyword evidence="5" id="KW-0418">Kinase</keyword>
<keyword evidence="6 8" id="KW-0067">ATP-binding</keyword>
<dbReference type="PROSITE" id="PS50011">
    <property type="entry name" value="PROTEIN_KINASE_DOM"/>
    <property type="match status" value="1"/>
</dbReference>
<organism evidence="11 12">
    <name type="scientific">Dimargaris verticillata</name>
    <dbReference type="NCBI Taxonomy" id="2761393"/>
    <lineage>
        <taxon>Eukaryota</taxon>
        <taxon>Fungi</taxon>
        <taxon>Fungi incertae sedis</taxon>
        <taxon>Zoopagomycota</taxon>
        <taxon>Kickxellomycotina</taxon>
        <taxon>Dimargaritomycetes</taxon>
        <taxon>Dimargaritales</taxon>
        <taxon>Dimargaritaceae</taxon>
        <taxon>Dimargaris</taxon>
    </lineage>
</organism>
<dbReference type="GO" id="GO:0005634">
    <property type="term" value="C:nucleus"/>
    <property type="evidence" value="ECO:0007669"/>
    <property type="project" value="UniProtKB-SubCell"/>
</dbReference>
<evidence type="ECO:0000256" key="6">
    <source>
        <dbReference type="ARBA" id="ARBA00022840"/>
    </source>
</evidence>
<feature type="region of interest" description="Disordered" evidence="9">
    <location>
        <begin position="839"/>
        <end position="884"/>
    </location>
</feature>
<sequence length="1190" mass="130080">MTIQRYEFHDQIGEGAFSSVVAARDRQSGDMVAIKRMKKRRWKDTSTHQEIDVLRKLAHPNVIMLRDAFREDYRFYLVFERMELNLFQWTQQRHGQPYDEPVVRSIAQQILEGVAFIHHQGYFHRDLKPENILISGSRVKIADFGLVQKANTNRPLTAYISTRWYRAPEVLLECARYSCPIDLWAVGTIIAEILLTQPLFPGQSQLDQLNRIFQVTGSPNFHQGTSGLWYEGALQARQLGICFVDIPPKGLGHAIPQASPAMLALLQGLLVLQPECRISARQALCHAVFRGVATTLDHTTREGSGDLATRRQKSLSPLVIPLAHQDTTSSATPFCPLPSTEMLSPFELPAFEPPELLDHNGKATISTASPALFAKPVSPVHTVTTNIQVGPKTFPTTHEATSPAPFIVPYMRVSTPMSDSVPIRPPRYRSSSQSALFQPPKASSSRLRLNPSFRGRAGSHPLRHQASAMLLSCPIRTELEADRRAPQPTPLPLQPPKTSDSTHELSHWKREIQTVAWGSDCEALVTTLGQSIGWSSLPNQTDPPMVPPITVPCTSVSVAVNASVSMDPAQVSTTLGPASRSVCPETSLVDNALQRPMETELTNADMGAATPPLTNSSLRKTTVSLQNLKSPTGSGPAARLRSLSLLPPTQEDQPPSLVSLLADATPSPLVGSPLGLDLSESPPSLPSSATSEEPSDTMALDHSVAPKPSLLMEPLAADTSVRTSPSSELASPAFRRSRPRSKTVAVINENTGPCRLEFPQFGLTSLWEDFEDELHRRSLSHDRPPGHAEVSPMAMDGHSHEFLANGNPVPTRNRAFSISTDNGEDISCGSVRQDYNVADPAASLRQPSLSNPADPSKTMPEMTRSSKRYPARRLQLPSPRPPSFLASSQAFRHKMAKRRDHSAPGSRPKVTHVFQALKSALRPPDHTAAPAPQPSDNVTASNPAKAWSPMAASMTTPYRGSLDETRRRSVERTFVNHKPKPQGPAHPTSPLLYSVPGPHLPSARPRSPMGRTRPRHMSSFALADSDSHQDLSNGPKASTIKQRKSVLWFGKYFGKSKSILTPDTSASLLSESPVSPSRPDSPLVPQVIPVKPIGRMDSPKGHGSALLPSPNSPLLMLDAPVAQFERAHFTASVESLHFPSHHRRGPGYELPLPLDNSSNSSLSSTSVYLPPPRNRTKEPRSSPQLSMRCM</sequence>
<feature type="domain" description="Protein kinase" evidence="10">
    <location>
        <begin position="6"/>
        <end position="289"/>
    </location>
</feature>
<gene>
    <name evidence="11" type="ORF">H4R34_002096</name>
</gene>
<dbReference type="PROSITE" id="PS00108">
    <property type="entry name" value="PROTEIN_KINASE_ST"/>
    <property type="match status" value="1"/>
</dbReference>
<dbReference type="GO" id="GO:0005524">
    <property type="term" value="F:ATP binding"/>
    <property type="evidence" value="ECO:0007669"/>
    <property type="project" value="UniProtKB-UniRule"/>
</dbReference>
<dbReference type="PROSITE" id="PS00107">
    <property type="entry name" value="PROTEIN_KINASE_ATP"/>
    <property type="match status" value="1"/>
</dbReference>
<reference evidence="11" key="1">
    <citation type="submission" date="2022-07" db="EMBL/GenBank/DDBJ databases">
        <title>Phylogenomic reconstructions and comparative analyses of Kickxellomycotina fungi.</title>
        <authorList>
            <person name="Reynolds N.K."/>
            <person name="Stajich J.E."/>
            <person name="Barry K."/>
            <person name="Grigoriev I.V."/>
            <person name="Crous P."/>
            <person name="Smith M.E."/>
        </authorList>
    </citation>
    <scope>NUCLEOTIDE SEQUENCE</scope>
    <source>
        <strain evidence="11">RSA 567</strain>
    </source>
</reference>
<keyword evidence="12" id="KW-1185">Reference proteome</keyword>
<dbReference type="InterPro" id="IPR008271">
    <property type="entry name" value="Ser/Thr_kinase_AS"/>
</dbReference>
<dbReference type="InterPro" id="IPR011009">
    <property type="entry name" value="Kinase-like_dom_sf"/>
</dbReference>